<accession>A0AAD7UWQ4</accession>
<reference evidence="3 4" key="1">
    <citation type="submission" date="2023-03" db="EMBL/GenBank/DDBJ databases">
        <title>Genome sequence of Lichtheimia ornata CBS 291.66.</title>
        <authorList>
            <person name="Mohabir J.T."/>
            <person name="Shea T.P."/>
            <person name="Kurbessoian T."/>
            <person name="Berby B."/>
            <person name="Fontaine J."/>
            <person name="Livny J."/>
            <person name="Gnirke A."/>
            <person name="Stajich J.E."/>
            <person name="Cuomo C.A."/>
        </authorList>
    </citation>
    <scope>NUCLEOTIDE SEQUENCE [LARGE SCALE GENOMIC DNA]</scope>
    <source>
        <strain evidence="3">CBS 291.66</strain>
    </source>
</reference>
<evidence type="ECO:0000313" key="4">
    <source>
        <dbReference type="Proteomes" id="UP001234581"/>
    </source>
</evidence>
<dbReference type="Pfam" id="PF05063">
    <property type="entry name" value="MT-A70"/>
    <property type="match status" value="1"/>
</dbReference>
<keyword evidence="4" id="KW-1185">Reference proteome</keyword>
<sequence>MSDRTTRSKRSKRNNAVSNVHYVGYVEDEESVEAIMKKFEELERIQSEIAGSSTPGTPDITDNDVHMASPDVNAAAAEARPLTEEQLEEVFKRTSAFTVKSAMIDTNEEDVDALELWQIEFQDGNTEELFEEDDYMHVDDDFWDQEFGDAPPRPKRGRRAATPRERPTPTGRRGLDRDSIIAKYRIMQVQVQDQNGNFFMVKKRVSALDPGLPTYVKIPGAPIPRSWVHQIMEIPRIRKYSGSHLHEVDDILSLDLKEYGTDFKAIYMDPPLLLPGEEPTPGKIHVDDLLRLNIPEVIPCGFLFIWLEKEWLRRIVEIGEQWGFKYVENFCWIKKNINNQIHTSPGTYFKKSKLTLLVFRKEGDVELRHQRNPDCVFDFVKPMLPGESTESKPSFIYHVIETMLPGATYHPETNPDGKGLLQLWAKKGQQRTGWTTIIEKND</sequence>
<dbReference type="GO" id="GO:0008168">
    <property type="term" value="F:methyltransferase activity"/>
    <property type="evidence" value="ECO:0007669"/>
    <property type="project" value="TreeGrafter"/>
</dbReference>
<dbReference type="PANTHER" id="PTHR12829">
    <property type="entry name" value="N6-ADENOSINE-METHYLTRANSFERASE"/>
    <property type="match status" value="1"/>
</dbReference>
<dbReference type="InterPro" id="IPR007757">
    <property type="entry name" value="MT-A70-like"/>
</dbReference>
<dbReference type="InterPro" id="IPR029063">
    <property type="entry name" value="SAM-dependent_MTases_sf"/>
</dbReference>
<evidence type="ECO:0000256" key="1">
    <source>
        <dbReference type="PROSITE-ProRule" id="PRU00489"/>
    </source>
</evidence>
<dbReference type="AlphaFoldDB" id="A0AAD7UWQ4"/>
<feature type="compositionally biased region" description="Basic and acidic residues" evidence="2">
    <location>
        <begin position="162"/>
        <end position="174"/>
    </location>
</feature>
<protein>
    <submittedName>
        <fullName evidence="3">Uncharacterized protein</fullName>
    </submittedName>
</protein>
<evidence type="ECO:0000313" key="3">
    <source>
        <dbReference type="EMBL" id="KAJ8653516.1"/>
    </source>
</evidence>
<organism evidence="3 4">
    <name type="scientific">Lichtheimia ornata</name>
    <dbReference type="NCBI Taxonomy" id="688661"/>
    <lineage>
        <taxon>Eukaryota</taxon>
        <taxon>Fungi</taxon>
        <taxon>Fungi incertae sedis</taxon>
        <taxon>Mucoromycota</taxon>
        <taxon>Mucoromycotina</taxon>
        <taxon>Mucoromycetes</taxon>
        <taxon>Mucorales</taxon>
        <taxon>Lichtheimiaceae</taxon>
        <taxon>Lichtheimia</taxon>
    </lineage>
</organism>
<feature type="region of interest" description="Disordered" evidence="2">
    <location>
        <begin position="47"/>
        <end position="66"/>
    </location>
</feature>
<feature type="region of interest" description="Disordered" evidence="2">
    <location>
        <begin position="144"/>
        <end position="174"/>
    </location>
</feature>
<evidence type="ECO:0000256" key="2">
    <source>
        <dbReference type="SAM" id="MobiDB-lite"/>
    </source>
</evidence>
<dbReference type="GO" id="GO:0005634">
    <property type="term" value="C:nucleus"/>
    <property type="evidence" value="ECO:0007669"/>
    <property type="project" value="TreeGrafter"/>
</dbReference>
<dbReference type="GeneID" id="83218246"/>
<dbReference type="GO" id="GO:0036396">
    <property type="term" value="C:RNA N6-methyladenosine methyltransferase complex"/>
    <property type="evidence" value="ECO:0007669"/>
    <property type="project" value="TreeGrafter"/>
</dbReference>
<dbReference type="SUPFAM" id="SSF53335">
    <property type="entry name" value="S-adenosyl-L-methionine-dependent methyltransferases"/>
    <property type="match status" value="1"/>
</dbReference>
<dbReference type="EMBL" id="JARTCD010000077">
    <property type="protein sequence ID" value="KAJ8653516.1"/>
    <property type="molecule type" value="Genomic_DNA"/>
</dbReference>
<gene>
    <name evidence="3" type="ORF">O0I10_010844</name>
</gene>
<proteinExistence type="inferred from homology"/>
<comment type="similarity">
    <text evidence="1">Belongs to the MT-A70-like family.</text>
</comment>
<dbReference type="Proteomes" id="UP001234581">
    <property type="component" value="Unassembled WGS sequence"/>
</dbReference>
<dbReference type="PROSITE" id="PS51143">
    <property type="entry name" value="MT_A70"/>
    <property type="match status" value="1"/>
</dbReference>
<name>A0AAD7UWQ4_9FUNG</name>
<dbReference type="RefSeq" id="XP_058338430.1">
    <property type="nucleotide sequence ID" value="XM_058490818.1"/>
</dbReference>
<comment type="caution">
    <text evidence="3">The sequence shown here is derived from an EMBL/GenBank/DDBJ whole genome shotgun (WGS) entry which is preliminary data.</text>
</comment>
<dbReference type="PANTHER" id="PTHR12829:SF8">
    <property type="entry name" value="CHROMOSOME UNDETERMINED SCAFFOLD_82, WHOLE GENOME SHOTGUN SEQUENCE"/>
    <property type="match status" value="1"/>
</dbReference>